<reference evidence="1" key="1">
    <citation type="submission" date="2018-07" db="EMBL/GenBank/DDBJ databases">
        <authorList>
            <person name="Quirk P.G."/>
            <person name="Krulwich T.A."/>
        </authorList>
    </citation>
    <scope>NUCLEOTIDE SEQUENCE</scope>
    <source>
        <strain evidence="1">Anand</strain>
    </source>
</reference>
<accession>A0A3B0N4W0</accession>
<proteinExistence type="predicted"/>
<gene>
    <name evidence="1" type="ORF">TAT_000099000</name>
</gene>
<name>A0A3B0N4W0_THEAN</name>
<protein>
    <submittedName>
        <fullName evidence="1">Uncharacterized protein</fullName>
    </submittedName>
</protein>
<dbReference type="EMBL" id="UIVT01000001">
    <property type="protein sequence ID" value="SVP89138.1"/>
    <property type="molecule type" value="Genomic_DNA"/>
</dbReference>
<evidence type="ECO:0000313" key="1">
    <source>
        <dbReference type="EMBL" id="SVP89138.1"/>
    </source>
</evidence>
<organism evidence="1">
    <name type="scientific">Theileria annulata</name>
    <dbReference type="NCBI Taxonomy" id="5874"/>
    <lineage>
        <taxon>Eukaryota</taxon>
        <taxon>Sar</taxon>
        <taxon>Alveolata</taxon>
        <taxon>Apicomplexa</taxon>
        <taxon>Aconoidasida</taxon>
        <taxon>Piroplasmida</taxon>
        <taxon>Theileriidae</taxon>
        <taxon>Theileria</taxon>
    </lineage>
</organism>
<dbReference type="AlphaFoldDB" id="A0A3B0N4W0"/>
<sequence>MMDNAGETNGVQCPVGEPKVEGVSTVTQEVKVQVKKQPEVGRAAVSPPGDKEDEYIPVVVRKDPGGGSTCKLNNY</sequence>